<dbReference type="PANTHER" id="PTHR46546">
    <property type="entry name" value="SHEWANELLA-LIKE PROTEIN PHOSPHATASE 1"/>
    <property type="match status" value="1"/>
</dbReference>
<dbReference type="Gene3D" id="3.60.21.10">
    <property type="match status" value="1"/>
</dbReference>
<dbReference type="Proteomes" id="UP000595703">
    <property type="component" value="Chromosome"/>
</dbReference>
<evidence type="ECO:0000313" key="3">
    <source>
        <dbReference type="EMBL" id="BBA98666.1"/>
    </source>
</evidence>
<name>A0A7U3UTX2_9ACTN</name>
<evidence type="ECO:0000256" key="1">
    <source>
        <dbReference type="SAM" id="MobiDB-lite"/>
    </source>
</evidence>
<feature type="compositionally biased region" description="Pro residues" evidence="1">
    <location>
        <begin position="52"/>
        <end position="66"/>
    </location>
</feature>
<evidence type="ECO:0000313" key="4">
    <source>
        <dbReference type="Proteomes" id="UP000595703"/>
    </source>
</evidence>
<sequence length="372" mass="39079">MEGSMTQGAGQGHEPDTGYEAAPGYGTAPDFQPAAGYEQGYPPPAVSGYEGAPPPAAAPAAVPPGYEPTRPDTPLVPPGYTPTAHDLPVITDASLPGERPGPLYVVGDVHGYLHELLAALHESGLVDEDGHWSAGSARLWFLGDFTDRGPDGIGVIELVMQLSAEAAAAGGYCRALMGNHELLLLGAHRFGDTPVNSTGGTASFLAAWRLNGGQPSDMERLEDRHLTWISRLDAAHLTDGHLLVHSDTTAYLDYGSSIEEMNDAVTGVLQRADADECWDLFRKFTKRFAFRGDGGPDAAREMLGTFGGERVVHGHSPIPYLLGEGGEPQVDGEAAAPVIHGPMVYADNLAVAMDGGVTMEGRLLVAQLPLVG</sequence>
<evidence type="ECO:0000259" key="2">
    <source>
        <dbReference type="Pfam" id="PF00149"/>
    </source>
</evidence>
<feature type="region of interest" description="Disordered" evidence="1">
    <location>
        <begin position="1"/>
        <end position="93"/>
    </location>
</feature>
<reference evidence="3 4" key="2">
    <citation type="journal article" date="2011" name="J. Antibiot.">
        <title>Furaquinocins I and J: novel polyketide isoprenoid hybrid compounds from Streptomyces reveromyceticus SN-593.</title>
        <authorList>
            <person name="Panthee S."/>
            <person name="Takahashi S."/>
            <person name="Takagi H."/>
            <person name="Nogawa T."/>
            <person name="Oowada E."/>
            <person name="Uramoto M."/>
            <person name="Osada H."/>
        </authorList>
    </citation>
    <scope>NUCLEOTIDE SEQUENCE [LARGE SCALE GENOMIC DNA]</scope>
    <source>
        <strain evidence="3 4">SN-593</strain>
    </source>
</reference>
<dbReference type="InterPro" id="IPR004843">
    <property type="entry name" value="Calcineurin-like_PHP"/>
</dbReference>
<dbReference type="AlphaFoldDB" id="A0A7U3UTX2"/>
<dbReference type="GO" id="GO:0016787">
    <property type="term" value="F:hydrolase activity"/>
    <property type="evidence" value="ECO:0007669"/>
    <property type="project" value="InterPro"/>
</dbReference>
<gene>
    <name evidence="3" type="ORF">RVR_4943</name>
</gene>
<protein>
    <submittedName>
        <fullName evidence="3">Putative serine/threonine protein phosphatase</fullName>
    </submittedName>
</protein>
<dbReference type="PANTHER" id="PTHR46546:SF4">
    <property type="entry name" value="SHEWANELLA-LIKE PROTEIN PHOSPHATASE 1"/>
    <property type="match status" value="1"/>
</dbReference>
<reference evidence="3 4" key="1">
    <citation type="journal article" date="2010" name="J. Bacteriol.">
        <title>Biochemical characterization of a novel indole prenyltransferase from Streptomyces sp. SN-593.</title>
        <authorList>
            <person name="Takahashi S."/>
            <person name="Takagi H."/>
            <person name="Toyoda A."/>
            <person name="Uramoto M."/>
            <person name="Nogawa T."/>
            <person name="Ueki M."/>
            <person name="Sakaki Y."/>
            <person name="Osada H."/>
        </authorList>
    </citation>
    <scope>NUCLEOTIDE SEQUENCE [LARGE SCALE GENOMIC DNA]</scope>
    <source>
        <strain evidence="3 4">SN-593</strain>
    </source>
</reference>
<reference evidence="3 4" key="3">
    <citation type="journal article" date="2011" name="Nat. Chem. Biol.">
        <title>Reveromycin A biosynthesis uses RevG and RevJ for stereospecific spiroacetal formation.</title>
        <authorList>
            <person name="Takahashi S."/>
            <person name="Toyoda A."/>
            <person name="Sekiyama Y."/>
            <person name="Takagi H."/>
            <person name="Nogawa T."/>
            <person name="Uramoto M."/>
            <person name="Suzuki R."/>
            <person name="Koshino H."/>
            <person name="Kumano T."/>
            <person name="Panthee S."/>
            <person name="Dairi T."/>
            <person name="Ishikawa J."/>
            <person name="Ikeda H."/>
            <person name="Sakaki Y."/>
            <person name="Osada H."/>
        </authorList>
    </citation>
    <scope>NUCLEOTIDE SEQUENCE [LARGE SCALE GENOMIC DNA]</scope>
    <source>
        <strain evidence="3 4">SN-593</strain>
    </source>
</reference>
<organism evidence="3 4">
    <name type="scientific">Actinacidiphila reveromycinica</name>
    <dbReference type="NCBI Taxonomy" id="659352"/>
    <lineage>
        <taxon>Bacteria</taxon>
        <taxon>Bacillati</taxon>
        <taxon>Actinomycetota</taxon>
        <taxon>Actinomycetes</taxon>
        <taxon>Kitasatosporales</taxon>
        <taxon>Streptomycetaceae</taxon>
        <taxon>Actinacidiphila</taxon>
    </lineage>
</organism>
<dbReference type="InterPro" id="IPR006186">
    <property type="entry name" value="Ser/Thr-sp_prot-phosphatase"/>
</dbReference>
<keyword evidence="4" id="KW-1185">Reference proteome</keyword>
<dbReference type="InterPro" id="IPR029052">
    <property type="entry name" value="Metallo-depent_PP-like"/>
</dbReference>
<dbReference type="SUPFAM" id="SSF56300">
    <property type="entry name" value="Metallo-dependent phosphatases"/>
    <property type="match status" value="1"/>
</dbReference>
<proteinExistence type="predicted"/>
<dbReference type="EMBL" id="AP018365">
    <property type="protein sequence ID" value="BBA98666.1"/>
    <property type="molecule type" value="Genomic_DNA"/>
</dbReference>
<reference evidence="3 4" key="4">
    <citation type="journal article" date="2020" name="Sci. Rep.">
        <title>beta-carboline chemical signals induce reveromycin production through a LuxR family regulator in Streptomyces sp. SN-593.</title>
        <authorList>
            <person name="Panthee S."/>
            <person name="Kito N."/>
            <person name="Hayashi T."/>
            <person name="Shimizu T."/>
            <person name="Ishikawa J."/>
            <person name="Hamamoto H."/>
            <person name="Osada H."/>
            <person name="Takahashi S."/>
        </authorList>
    </citation>
    <scope>NUCLEOTIDE SEQUENCE [LARGE SCALE GENOMIC DNA]</scope>
    <source>
        <strain evidence="3 4">SN-593</strain>
    </source>
</reference>
<accession>A0A7U3UTX2</accession>
<dbReference type="Pfam" id="PF00149">
    <property type="entry name" value="Metallophos"/>
    <property type="match status" value="1"/>
</dbReference>
<dbReference type="PRINTS" id="PR00114">
    <property type="entry name" value="STPHPHTASE"/>
</dbReference>
<feature type="domain" description="Calcineurin-like phosphoesterase" evidence="2">
    <location>
        <begin position="102"/>
        <end position="318"/>
    </location>
</feature>
<dbReference type="KEGG" id="arev:RVR_4943"/>